<feature type="region of interest" description="Disordered" evidence="1">
    <location>
        <begin position="483"/>
        <end position="844"/>
    </location>
</feature>
<protein>
    <submittedName>
        <fullName evidence="2">Jacob 6</fullName>
    </submittedName>
</protein>
<sequence length="917" mass="103693">MFTLLFAITAVFAEDCFKCEKDGLYCVKDGKHDEEYYECSKTFKGYRPCAPGTKCTASERVDYGYNPCTTGEESHSKTEESKSKDKSKEPTTPSVDKSEDNICKGKNGYYCVKGEEHKYLWCTDTYKGYMNCPKGTHCGYDGKAPDNQSPCVLNEESNKKSEEKSTSKSSEKSKEHSQSKSREPETPSVESPSEDDICKGKEGFYCLEGNKYIHKYLWCTDTFKGIMDCPKGTKCGYDGKAPDNQSPCVLDENSIQKSTEKSKEPETPSVESPSEDDICKGKNGLYCVDDGKHIHEFLVCTKDYKGYMECPKNTQCGYDGKIPCDESPCIYPPHSTESTSKSIVTPSVDKSEDDICKDKDGYYCVKGEEHKYLWCTDTYKGYMNCSKGTHCGYDGKVPDNESPCVLDTESYSKEKSKSSDICEKDGYMCIMDGTHDKYYYVCSNSYEGFLPCPKGERCNGKKYMNFSENPCEVYDTNCDSTSENSGSCEEKSSNEKSESVVTPSVEKSKEESSTEKSQSKEHSESKSKEHSESKSKEESSTEKSQSKEHSESKSKEESSTEKSQSKEHSESKSKEHSESKSKEESSTEKSQSKEHSESKSKEHSESKSKEHSESKSKEESSTEKSQSKEHSESKSKEHSESKSKEESSTEKSQSKEHSESKSKEHSESKSKEESSTEKSQSKEHSESKSKEHSESKSKEESSTEKSQSKEHSESKSKEESSTEKSQSKEHSESKSKEHSESKSKEESSTEKSQSKEHSESKSKEESSTEKSQSKEHSESKSKEHSESKSKEESSTEKSQSKEHSESKSKEESSTEKSQSKEHSESKSKEHSESKSKEHSDSDECHCHPHCPHHHKCEEGKYYCVIDGFHNAQYVKCHNGHREYKHCPSFLFCQGEKKDGYDHIPCNWLCETDWFRKH</sequence>
<feature type="compositionally biased region" description="Basic and acidic residues" evidence="1">
    <location>
        <begin position="506"/>
        <end position="844"/>
    </location>
</feature>
<dbReference type="VEuPathDB" id="AmoebaDB:EIN_023210"/>
<reference evidence="2" key="1">
    <citation type="submission" date="2006-04" db="EMBL/GenBank/DDBJ databases">
        <title>Entamoeba invadens cyst walls contain numerous chitin-binding lectins, some of which are modified by site-specific cleavages by Cys-proteases and/or by addition of O-phosphodiester-linked glycans.</title>
        <authorList>
            <person name="Van Dellen K."/>
            <person name="Chatterjee A."/>
            <person name="Ratner D."/>
            <person name="Magnelli P.E."/>
            <person name="Cipollo J."/>
            <person name="Steffen M."/>
            <person name="Robbins P.W."/>
            <person name="Samuelson J."/>
        </authorList>
    </citation>
    <scope>NUCLEOTIDE SEQUENCE</scope>
    <source>
        <strain evidence="2">IP-1</strain>
    </source>
</reference>
<feature type="compositionally biased region" description="Basic and acidic residues" evidence="1">
    <location>
        <begin position="72"/>
        <end position="89"/>
    </location>
</feature>
<proteinExistence type="predicted"/>
<organism evidence="2">
    <name type="scientific">Entamoeba invadens</name>
    <dbReference type="NCBI Taxonomy" id="33085"/>
    <lineage>
        <taxon>Eukaryota</taxon>
        <taxon>Amoebozoa</taxon>
        <taxon>Evosea</taxon>
        <taxon>Archamoebae</taxon>
        <taxon>Mastigamoebida</taxon>
        <taxon>Entamoebidae</taxon>
        <taxon>Entamoeba</taxon>
    </lineage>
</organism>
<feature type="region of interest" description="Disordered" evidence="1">
    <location>
        <begin position="69"/>
        <end position="99"/>
    </location>
</feature>
<accession>Q2LEB7</accession>
<evidence type="ECO:0000256" key="1">
    <source>
        <dbReference type="SAM" id="MobiDB-lite"/>
    </source>
</evidence>
<dbReference type="EMBL" id="DQ324638">
    <property type="protein sequence ID" value="ABC59321.2"/>
    <property type="molecule type" value="Genomic_DNA"/>
</dbReference>
<dbReference type="VEuPathDB" id="AmoebaDB:EIN_080050"/>
<name>Q2LEB7_ENTIV</name>
<feature type="compositionally biased region" description="Polar residues" evidence="1">
    <location>
        <begin position="246"/>
        <end position="257"/>
    </location>
</feature>
<feature type="compositionally biased region" description="Basic and acidic residues" evidence="1">
    <location>
        <begin position="156"/>
        <end position="185"/>
    </location>
</feature>
<feature type="compositionally biased region" description="Basic and acidic residues" evidence="1">
    <location>
        <begin position="488"/>
        <end position="498"/>
    </location>
</feature>
<dbReference type="AlphaFoldDB" id="Q2LEB7"/>
<evidence type="ECO:0000313" key="2">
    <source>
        <dbReference type="EMBL" id="ABC59321.2"/>
    </source>
</evidence>
<feature type="region of interest" description="Disordered" evidence="1">
    <location>
        <begin position="149"/>
        <end position="195"/>
    </location>
</feature>
<feature type="region of interest" description="Disordered" evidence="1">
    <location>
        <begin position="246"/>
        <end position="276"/>
    </location>
</feature>